<feature type="domain" description="Glycosyl transferase family 1" evidence="3">
    <location>
        <begin position="201"/>
        <end position="359"/>
    </location>
</feature>
<evidence type="ECO:0008006" key="7">
    <source>
        <dbReference type="Google" id="ProtNLM"/>
    </source>
</evidence>
<dbReference type="RefSeq" id="WP_344263561.1">
    <property type="nucleotide sequence ID" value="NZ_BAAAMR010000011.1"/>
</dbReference>
<dbReference type="Pfam" id="PF00534">
    <property type="entry name" value="Glycos_transf_1"/>
    <property type="match status" value="1"/>
</dbReference>
<organism evidence="5 6">
    <name type="scientific">Actinomadura napierensis</name>
    <dbReference type="NCBI Taxonomy" id="267854"/>
    <lineage>
        <taxon>Bacteria</taxon>
        <taxon>Bacillati</taxon>
        <taxon>Actinomycetota</taxon>
        <taxon>Actinomycetes</taxon>
        <taxon>Streptosporangiales</taxon>
        <taxon>Thermomonosporaceae</taxon>
        <taxon>Actinomadura</taxon>
    </lineage>
</organism>
<name>A0ABN2YKW9_9ACTN</name>
<accession>A0ABN2YKW9</accession>
<comment type="caution">
    <text evidence="5">The sequence shown here is derived from an EMBL/GenBank/DDBJ whole genome shotgun (WGS) entry which is preliminary data.</text>
</comment>
<dbReference type="Proteomes" id="UP001501020">
    <property type="component" value="Unassembled WGS sequence"/>
</dbReference>
<dbReference type="EMBL" id="BAAAMR010000011">
    <property type="protein sequence ID" value="GAA2127986.1"/>
    <property type="molecule type" value="Genomic_DNA"/>
</dbReference>
<dbReference type="PANTHER" id="PTHR12526:SF627">
    <property type="entry name" value="D-RHAMNOSYLTRANSFERASE WBPZ"/>
    <property type="match status" value="1"/>
</dbReference>
<evidence type="ECO:0000256" key="1">
    <source>
        <dbReference type="ARBA" id="ARBA00022676"/>
    </source>
</evidence>
<dbReference type="InterPro" id="IPR001296">
    <property type="entry name" value="Glyco_trans_1"/>
</dbReference>
<evidence type="ECO:0000259" key="4">
    <source>
        <dbReference type="Pfam" id="PF13439"/>
    </source>
</evidence>
<keyword evidence="2" id="KW-0808">Transferase</keyword>
<gene>
    <name evidence="5" type="ORF">GCM10009727_18150</name>
</gene>
<dbReference type="SUPFAM" id="SSF53756">
    <property type="entry name" value="UDP-Glycosyltransferase/glycogen phosphorylase"/>
    <property type="match status" value="1"/>
</dbReference>
<dbReference type="InterPro" id="IPR028098">
    <property type="entry name" value="Glyco_trans_4-like_N"/>
</dbReference>
<protein>
    <recommendedName>
        <fullName evidence="7">Glycosyltransferase family 4 protein</fullName>
    </recommendedName>
</protein>
<dbReference type="CDD" id="cd03820">
    <property type="entry name" value="GT4_AmsD-like"/>
    <property type="match status" value="1"/>
</dbReference>
<evidence type="ECO:0000256" key="2">
    <source>
        <dbReference type="ARBA" id="ARBA00022679"/>
    </source>
</evidence>
<dbReference type="Gene3D" id="3.40.50.2000">
    <property type="entry name" value="Glycogen Phosphorylase B"/>
    <property type="match status" value="2"/>
</dbReference>
<dbReference type="Pfam" id="PF13439">
    <property type="entry name" value="Glyco_transf_4"/>
    <property type="match status" value="1"/>
</dbReference>
<dbReference type="PANTHER" id="PTHR12526">
    <property type="entry name" value="GLYCOSYLTRANSFERASE"/>
    <property type="match status" value="1"/>
</dbReference>
<keyword evidence="1" id="KW-0328">Glycosyltransferase</keyword>
<sequence>MKITFLLLEAFSIDGTVRSTFTLADELSRRHDVEIVSVLQDRDRPVLPLSDRVRLNSLVDLRPGAEVPWPHTARAERLMPEPSAMVHPEERSFNKYSAWTDDRLTRYLRRPHTDVLVTTRAGLNLAAARLAPRRVVVVGQEHLQLSMNEPGIRAEIERWYPRLDALTCLTDADRAAYEAMLPAGSCPVRTIPNGLPQRVHPRSRQENKIVVAAGRVVWIKGYDLLIDAFAKVVEKHPEWSLRIHGDGPRREELRRKATRLGLYNNVLMMEPTDDMEGEFAKASVLAMSSRAESFGMTIIEGFACGLPVAGFDCPCGPREIVTDGHDGLLVPAEDSAALAEALIRLIDDEELRRTMAANAVASAERFGIAAVAARWERLLAELRARPRRRTERPR</sequence>
<keyword evidence="6" id="KW-1185">Reference proteome</keyword>
<evidence type="ECO:0000259" key="3">
    <source>
        <dbReference type="Pfam" id="PF00534"/>
    </source>
</evidence>
<proteinExistence type="predicted"/>
<feature type="domain" description="Glycosyltransferase subfamily 4-like N-terminal" evidence="4">
    <location>
        <begin position="14"/>
        <end position="195"/>
    </location>
</feature>
<evidence type="ECO:0000313" key="5">
    <source>
        <dbReference type="EMBL" id="GAA2127986.1"/>
    </source>
</evidence>
<reference evidence="5 6" key="1">
    <citation type="journal article" date="2019" name="Int. J. Syst. Evol. Microbiol.">
        <title>The Global Catalogue of Microorganisms (GCM) 10K type strain sequencing project: providing services to taxonomists for standard genome sequencing and annotation.</title>
        <authorList>
            <consortium name="The Broad Institute Genomics Platform"/>
            <consortium name="The Broad Institute Genome Sequencing Center for Infectious Disease"/>
            <person name="Wu L."/>
            <person name="Ma J."/>
        </authorList>
    </citation>
    <scope>NUCLEOTIDE SEQUENCE [LARGE SCALE GENOMIC DNA]</scope>
    <source>
        <strain evidence="5 6">JCM 13850</strain>
    </source>
</reference>
<evidence type="ECO:0000313" key="6">
    <source>
        <dbReference type="Proteomes" id="UP001501020"/>
    </source>
</evidence>